<keyword evidence="1" id="KW-0472">Membrane</keyword>
<dbReference type="EMBL" id="FOCI01000001">
    <property type="protein sequence ID" value="SEM41284.1"/>
    <property type="molecule type" value="Genomic_DNA"/>
</dbReference>
<dbReference type="OrthoDB" id="9780267at2"/>
<feature type="transmembrane region" description="Helical" evidence="1">
    <location>
        <begin position="84"/>
        <end position="103"/>
    </location>
</feature>
<sequence>MTLPPEPDNQGRHRRPGLMARARSNFLAGLIIIAPIGLTFWLIYTVVGWVDSWVWPFVPGRYRPAALTDRWFGDGTAEMIPIDVQGVGVVIFLLFTVLVGWLGKGFIGRAVIRSGERLVNRTPVVRSVYGGVKQIAETVFSQRDTTFEQACLVEFPRKGIWRIAFISTSARGEIAERLPQDADLATVFMPNTPNPTAGFLMFLPRADLIILDMSVEDAAKLVISAGLVYPNPKDPTGPAAPE</sequence>
<evidence type="ECO:0000313" key="2">
    <source>
        <dbReference type="EMBL" id="SEM41284.1"/>
    </source>
</evidence>
<dbReference type="PANTHER" id="PTHR31876">
    <property type="entry name" value="COV-LIKE PROTEIN 1"/>
    <property type="match status" value="1"/>
</dbReference>
<keyword evidence="1" id="KW-0812">Transmembrane</keyword>
<keyword evidence="1" id="KW-1133">Transmembrane helix</keyword>
<protein>
    <submittedName>
        <fullName evidence="2">Uncharacterized membrane protein</fullName>
    </submittedName>
</protein>
<dbReference type="InterPro" id="IPR007462">
    <property type="entry name" value="COV1-like"/>
</dbReference>
<proteinExistence type="predicted"/>
<organism evidence="2 3">
    <name type="scientific">Loktanella fryxellensis</name>
    <dbReference type="NCBI Taxonomy" id="245187"/>
    <lineage>
        <taxon>Bacteria</taxon>
        <taxon>Pseudomonadati</taxon>
        <taxon>Pseudomonadota</taxon>
        <taxon>Alphaproteobacteria</taxon>
        <taxon>Rhodobacterales</taxon>
        <taxon>Roseobacteraceae</taxon>
        <taxon>Loktanella</taxon>
    </lineage>
</organism>
<feature type="transmembrane region" description="Helical" evidence="1">
    <location>
        <begin position="24"/>
        <end position="47"/>
    </location>
</feature>
<evidence type="ECO:0000256" key="1">
    <source>
        <dbReference type="SAM" id="Phobius"/>
    </source>
</evidence>
<dbReference type="Proteomes" id="UP000199585">
    <property type="component" value="Unassembled WGS sequence"/>
</dbReference>
<gene>
    <name evidence="2" type="ORF">SAMN04488003_1018</name>
</gene>
<dbReference type="STRING" id="245187.SAMN04488003_1018"/>
<accession>A0A1H7Y5X4</accession>
<keyword evidence="3" id="KW-1185">Reference proteome</keyword>
<name>A0A1H7Y5X4_9RHOB</name>
<dbReference type="Pfam" id="PF04367">
    <property type="entry name" value="DUF502"/>
    <property type="match status" value="1"/>
</dbReference>
<reference evidence="2 3" key="1">
    <citation type="submission" date="2016-10" db="EMBL/GenBank/DDBJ databases">
        <authorList>
            <person name="de Groot N.N."/>
        </authorList>
    </citation>
    <scope>NUCLEOTIDE SEQUENCE [LARGE SCALE GENOMIC DNA]</scope>
    <source>
        <strain evidence="2 3">DSM 16213</strain>
    </source>
</reference>
<dbReference type="PANTHER" id="PTHR31876:SF26">
    <property type="entry name" value="PROTEIN LIKE COV 2"/>
    <property type="match status" value="1"/>
</dbReference>
<dbReference type="AlphaFoldDB" id="A0A1H7Y5X4"/>
<dbReference type="RefSeq" id="WP_089897428.1">
    <property type="nucleotide sequence ID" value="NZ_FOCI01000001.1"/>
</dbReference>
<evidence type="ECO:0000313" key="3">
    <source>
        <dbReference type="Proteomes" id="UP000199585"/>
    </source>
</evidence>